<evidence type="ECO:0000256" key="2">
    <source>
        <dbReference type="ARBA" id="ARBA00022490"/>
    </source>
</evidence>
<evidence type="ECO:0000256" key="1">
    <source>
        <dbReference type="ARBA" id="ARBA00004245"/>
    </source>
</evidence>
<proteinExistence type="predicted"/>
<dbReference type="Gene3D" id="1.20.960.40">
    <property type="match status" value="1"/>
</dbReference>
<dbReference type="PANTHER" id="PTHR15431:SF9">
    <property type="entry name" value="CENTROSOMAL PROTEIN 43"/>
    <property type="match status" value="1"/>
</dbReference>
<evidence type="ECO:0000313" key="5">
    <source>
        <dbReference type="EMBL" id="KAF0772979.1"/>
    </source>
</evidence>
<name>A0A6A5AP82_APHAT</name>
<dbReference type="VEuPathDB" id="FungiDB:H257_11505"/>
<keyword evidence="2" id="KW-0963">Cytoplasm</keyword>
<dbReference type="PANTHER" id="PTHR15431">
    <property type="entry name" value="FGFR1 ONCOGENE PARTNER/LISH DOMAIN-CONTAINING PROTEIN"/>
    <property type="match status" value="1"/>
</dbReference>
<feature type="region of interest" description="Disordered" evidence="4">
    <location>
        <begin position="136"/>
        <end position="156"/>
    </location>
</feature>
<organism evidence="5 6">
    <name type="scientific">Aphanomyces astaci</name>
    <name type="common">Crayfish plague agent</name>
    <dbReference type="NCBI Taxonomy" id="112090"/>
    <lineage>
        <taxon>Eukaryota</taxon>
        <taxon>Sar</taxon>
        <taxon>Stramenopiles</taxon>
        <taxon>Oomycota</taxon>
        <taxon>Saprolegniomycetes</taxon>
        <taxon>Saprolegniales</taxon>
        <taxon>Verrucalvaceae</taxon>
        <taxon>Aphanomyces</taxon>
    </lineage>
</organism>
<keyword evidence="3" id="KW-0206">Cytoskeleton</keyword>
<dbReference type="GO" id="GO:0015630">
    <property type="term" value="C:microtubule cytoskeleton"/>
    <property type="evidence" value="ECO:0007669"/>
    <property type="project" value="UniProtKB-ARBA"/>
</dbReference>
<comment type="subcellular location">
    <subcellularLocation>
        <location evidence="1">Cytoplasm</location>
        <location evidence="1">Cytoskeleton</location>
    </subcellularLocation>
</comment>
<comment type="caution">
    <text evidence="5">The sequence shown here is derived from an EMBL/GenBank/DDBJ whole genome shotgun (WGS) entry which is preliminary data.</text>
</comment>
<sequence>MSAATKAADDEVKLLVTQTLESQGILGQIKAQLRAAVYNAIHNVTHEPTKSKRDLVATKDASLALQVVVEFLRQFNLQQTLSVLTAEASLTEVAVGDLKLDSEASKANDVPPTAPTSLLGTFPPLQSAPTLTIPTLANDDVAPTAHDGDDDDEDDDVREYAERLRALDASLKAMEAEDDTGTLSKLKASLQHELESKSDDDGHYGSDFEEDFEEDAIASDVEEDDETTAHESDNDAPVRDEFFSLAVDTRANHMNGAFKPSGTDKLVASRAALDAYDYVEDVVRP</sequence>
<reference evidence="5 6" key="1">
    <citation type="submission" date="2019-06" db="EMBL/GenBank/DDBJ databases">
        <title>Genomics analysis of Aphanomyces spp. identifies a new class of oomycete effector associated with host adaptation.</title>
        <authorList>
            <person name="Gaulin E."/>
        </authorList>
    </citation>
    <scope>NUCLEOTIDE SEQUENCE [LARGE SCALE GENOMIC DNA]</scope>
    <source>
        <strain evidence="5 6">E</strain>
    </source>
</reference>
<dbReference type="EMBL" id="VJMI01004505">
    <property type="protein sequence ID" value="KAF0772979.1"/>
    <property type="molecule type" value="Genomic_DNA"/>
</dbReference>
<evidence type="ECO:0000256" key="4">
    <source>
        <dbReference type="SAM" id="MobiDB-lite"/>
    </source>
</evidence>
<accession>A0A6A5AP82</accession>
<dbReference type="Proteomes" id="UP000469452">
    <property type="component" value="Unassembled WGS sequence"/>
</dbReference>
<dbReference type="PROSITE" id="PS50896">
    <property type="entry name" value="LISH"/>
    <property type="match status" value="1"/>
</dbReference>
<gene>
    <name evidence="5" type="ORF">AaE_002226</name>
</gene>
<dbReference type="AlphaFoldDB" id="A0A6A5AP82"/>
<evidence type="ECO:0000313" key="6">
    <source>
        <dbReference type="Proteomes" id="UP000469452"/>
    </source>
</evidence>
<evidence type="ECO:0000256" key="3">
    <source>
        <dbReference type="ARBA" id="ARBA00023212"/>
    </source>
</evidence>
<protein>
    <submittedName>
        <fullName evidence="5">Uncharacterized protein</fullName>
    </submittedName>
</protein>
<dbReference type="InterPro" id="IPR006594">
    <property type="entry name" value="LisH"/>
</dbReference>